<sequence>MFNTNPLPPVIGVMFQDCTLQSSPHTERWYNTLLRLLSSPLEMDDYNPSENRYTFTRKIGINHSPLLKNMCISMYHAV</sequence>
<dbReference type="EMBL" id="HACG01012057">
    <property type="protein sequence ID" value="CEK58922.1"/>
    <property type="molecule type" value="Transcribed_RNA"/>
</dbReference>
<proteinExistence type="predicted"/>
<name>A0A0B6YS15_9EUPU</name>
<protein>
    <submittedName>
        <fullName evidence="1">Uncharacterized protein</fullName>
    </submittedName>
</protein>
<reference evidence="1" key="1">
    <citation type="submission" date="2014-12" db="EMBL/GenBank/DDBJ databases">
        <title>Insight into the proteome of Arion vulgaris.</title>
        <authorList>
            <person name="Aradska J."/>
            <person name="Bulat T."/>
            <person name="Smidak R."/>
            <person name="Sarate P."/>
            <person name="Gangsoo J."/>
            <person name="Sialana F."/>
            <person name="Bilban M."/>
            <person name="Lubec G."/>
        </authorList>
    </citation>
    <scope>NUCLEOTIDE SEQUENCE</scope>
    <source>
        <tissue evidence="1">Skin</tissue>
    </source>
</reference>
<evidence type="ECO:0000313" key="1">
    <source>
        <dbReference type="EMBL" id="CEK58922.1"/>
    </source>
</evidence>
<dbReference type="AlphaFoldDB" id="A0A0B6YS15"/>
<accession>A0A0B6YS15</accession>
<organism evidence="1">
    <name type="scientific">Arion vulgaris</name>
    <dbReference type="NCBI Taxonomy" id="1028688"/>
    <lineage>
        <taxon>Eukaryota</taxon>
        <taxon>Metazoa</taxon>
        <taxon>Spiralia</taxon>
        <taxon>Lophotrochozoa</taxon>
        <taxon>Mollusca</taxon>
        <taxon>Gastropoda</taxon>
        <taxon>Heterobranchia</taxon>
        <taxon>Euthyneura</taxon>
        <taxon>Panpulmonata</taxon>
        <taxon>Eupulmonata</taxon>
        <taxon>Stylommatophora</taxon>
        <taxon>Helicina</taxon>
        <taxon>Arionoidea</taxon>
        <taxon>Arionidae</taxon>
        <taxon>Arion</taxon>
    </lineage>
</organism>
<gene>
    <name evidence="1" type="primary">ORF34606</name>
</gene>